<keyword evidence="1" id="KW-0723">Serine/threonine-protein kinase</keyword>
<accession>A0A151U0H2</accession>
<gene>
    <name evidence="7" type="ORF">KK1_005348</name>
</gene>
<dbReference type="GO" id="GO:0005524">
    <property type="term" value="F:ATP binding"/>
    <property type="evidence" value="ECO:0007669"/>
    <property type="project" value="UniProtKB-KW"/>
</dbReference>
<feature type="domain" description="Protein kinase" evidence="6">
    <location>
        <begin position="1"/>
        <end position="123"/>
    </location>
</feature>
<evidence type="ECO:0000313" key="8">
    <source>
        <dbReference type="Proteomes" id="UP000075243"/>
    </source>
</evidence>
<protein>
    <submittedName>
        <fullName evidence="7">Serine/threonine-protein kinase AtPK19</fullName>
    </submittedName>
</protein>
<evidence type="ECO:0000256" key="5">
    <source>
        <dbReference type="ARBA" id="ARBA00022840"/>
    </source>
</evidence>
<dbReference type="EMBL" id="CM003604">
    <property type="protein sequence ID" value="KYP72748.1"/>
    <property type="molecule type" value="Genomic_DNA"/>
</dbReference>
<sequence>MSDLYLTSILLYYDIILCLRYQVVLADFGLAKQFNESERSNSMCGTVEYMAPEIVMGKGHDKAADWWSVGILLYEMLTGKVRILVFFRLHLVLNSGCSTIFFSNLAYLSQAFAAEAGAQITLK</sequence>
<name>A0A151U0H2_CAJCA</name>
<dbReference type="Proteomes" id="UP000075243">
    <property type="component" value="Chromosome 2"/>
</dbReference>
<evidence type="ECO:0000256" key="4">
    <source>
        <dbReference type="ARBA" id="ARBA00022777"/>
    </source>
</evidence>
<keyword evidence="2" id="KW-0808">Transferase</keyword>
<dbReference type="Gene3D" id="1.10.510.10">
    <property type="entry name" value="Transferase(Phosphotransferase) domain 1"/>
    <property type="match status" value="1"/>
</dbReference>
<evidence type="ECO:0000259" key="6">
    <source>
        <dbReference type="PROSITE" id="PS50011"/>
    </source>
</evidence>
<dbReference type="STRING" id="3821.A0A151U0H2"/>
<dbReference type="InterPro" id="IPR000719">
    <property type="entry name" value="Prot_kinase_dom"/>
</dbReference>
<dbReference type="GO" id="GO:0004674">
    <property type="term" value="F:protein serine/threonine kinase activity"/>
    <property type="evidence" value="ECO:0007669"/>
    <property type="project" value="UniProtKB-KW"/>
</dbReference>
<evidence type="ECO:0000256" key="3">
    <source>
        <dbReference type="ARBA" id="ARBA00022741"/>
    </source>
</evidence>
<keyword evidence="4 7" id="KW-0418">Kinase</keyword>
<dbReference type="PANTHER" id="PTHR24351">
    <property type="entry name" value="RIBOSOMAL PROTEIN S6 KINASE"/>
    <property type="match status" value="1"/>
</dbReference>
<dbReference type="AlphaFoldDB" id="A0A151U0H2"/>
<dbReference type="Gramene" id="C.cajan_05219.t">
    <property type="protein sequence ID" value="C.cajan_05219.t.cds1"/>
    <property type="gene ID" value="C.cajan_05219"/>
</dbReference>
<organism evidence="7 8">
    <name type="scientific">Cajanus cajan</name>
    <name type="common">Pigeon pea</name>
    <name type="synonym">Cajanus indicus</name>
    <dbReference type="NCBI Taxonomy" id="3821"/>
    <lineage>
        <taxon>Eukaryota</taxon>
        <taxon>Viridiplantae</taxon>
        <taxon>Streptophyta</taxon>
        <taxon>Embryophyta</taxon>
        <taxon>Tracheophyta</taxon>
        <taxon>Spermatophyta</taxon>
        <taxon>Magnoliopsida</taxon>
        <taxon>eudicotyledons</taxon>
        <taxon>Gunneridae</taxon>
        <taxon>Pentapetalae</taxon>
        <taxon>rosids</taxon>
        <taxon>fabids</taxon>
        <taxon>Fabales</taxon>
        <taxon>Fabaceae</taxon>
        <taxon>Papilionoideae</taxon>
        <taxon>50 kb inversion clade</taxon>
        <taxon>NPAAA clade</taxon>
        <taxon>indigoferoid/millettioid clade</taxon>
        <taxon>Phaseoleae</taxon>
        <taxon>Cajanus</taxon>
    </lineage>
</organism>
<dbReference type="SMART" id="SM00220">
    <property type="entry name" value="S_TKc"/>
    <property type="match status" value="1"/>
</dbReference>
<keyword evidence="3" id="KW-0547">Nucleotide-binding</keyword>
<reference evidence="7 8" key="1">
    <citation type="journal article" date="2012" name="Nat. Biotechnol.">
        <title>Draft genome sequence of pigeonpea (Cajanus cajan), an orphan legume crop of resource-poor farmers.</title>
        <authorList>
            <person name="Varshney R.K."/>
            <person name="Chen W."/>
            <person name="Li Y."/>
            <person name="Bharti A.K."/>
            <person name="Saxena R.K."/>
            <person name="Schlueter J.A."/>
            <person name="Donoghue M.T."/>
            <person name="Azam S."/>
            <person name="Fan G."/>
            <person name="Whaley A.M."/>
            <person name="Farmer A.D."/>
            <person name="Sheridan J."/>
            <person name="Iwata A."/>
            <person name="Tuteja R."/>
            <person name="Penmetsa R.V."/>
            <person name="Wu W."/>
            <person name="Upadhyaya H.D."/>
            <person name="Yang S.P."/>
            <person name="Shah T."/>
            <person name="Saxena K.B."/>
            <person name="Michael T."/>
            <person name="McCombie W.R."/>
            <person name="Yang B."/>
            <person name="Zhang G."/>
            <person name="Yang H."/>
            <person name="Wang J."/>
            <person name="Spillane C."/>
            <person name="Cook D.R."/>
            <person name="May G.D."/>
            <person name="Xu X."/>
            <person name="Jackson S.A."/>
        </authorList>
    </citation>
    <scope>NUCLEOTIDE SEQUENCE [LARGE SCALE GENOMIC DNA]</scope>
    <source>
        <strain evidence="8">cv. Asha</strain>
    </source>
</reference>
<evidence type="ECO:0000256" key="1">
    <source>
        <dbReference type="ARBA" id="ARBA00022527"/>
    </source>
</evidence>
<keyword evidence="8" id="KW-1185">Reference proteome</keyword>
<dbReference type="Pfam" id="PF00069">
    <property type="entry name" value="Pkinase"/>
    <property type="match status" value="1"/>
</dbReference>
<dbReference type="SUPFAM" id="SSF56112">
    <property type="entry name" value="Protein kinase-like (PK-like)"/>
    <property type="match status" value="1"/>
</dbReference>
<dbReference type="PROSITE" id="PS50011">
    <property type="entry name" value="PROTEIN_KINASE_DOM"/>
    <property type="match status" value="1"/>
</dbReference>
<dbReference type="InterPro" id="IPR011009">
    <property type="entry name" value="Kinase-like_dom_sf"/>
</dbReference>
<evidence type="ECO:0000256" key="2">
    <source>
        <dbReference type="ARBA" id="ARBA00022679"/>
    </source>
</evidence>
<evidence type="ECO:0000313" key="7">
    <source>
        <dbReference type="EMBL" id="KYP72748.1"/>
    </source>
</evidence>
<keyword evidence="5" id="KW-0067">ATP-binding</keyword>
<proteinExistence type="predicted"/>